<evidence type="ECO:0000313" key="8">
    <source>
        <dbReference type="Proteomes" id="UP000887566"/>
    </source>
</evidence>
<proteinExistence type="inferred from homology"/>
<dbReference type="InterPro" id="IPR035979">
    <property type="entry name" value="RBD_domain_sf"/>
</dbReference>
<feature type="region of interest" description="Disordered" evidence="6">
    <location>
        <begin position="108"/>
        <end position="127"/>
    </location>
</feature>
<dbReference type="AlphaFoldDB" id="A0A914XKR8"/>
<dbReference type="InterPro" id="IPR034772">
    <property type="entry name" value="CPSF6/7"/>
</dbReference>
<organism evidence="8 9">
    <name type="scientific">Plectus sambesii</name>
    <dbReference type="NCBI Taxonomy" id="2011161"/>
    <lineage>
        <taxon>Eukaryota</taxon>
        <taxon>Metazoa</taxon>
        <taxon>Ecdysozoa</taxon>
        <taxon>Nematoda</taxon>
        <taxon>Chromadorea</taxon>
        <taxon>Plectida</taxon>
        <taxon>Plectina</taxon>
        <taxon>Plectoidea</taxon>
        <taxon>Plectidae</taxon>
        <taxon>Plectus</taxon>
    </lineage>
</organism>
<evidence type="ECO:0000256" key="1">
    <source>
        <dbReference type="ARBA" id="ARBA00004123"/>
    </source>
</evidence>
<dbReference type="GO" id="GO:0003723">
    <property type="term" value="F:RNA binding"/>
    <property type="evidence" value="ECO:0007669"/>
    <property type="project" value="UniProtKB-UniRule"/>
</dbReference>
<dbReference type="GO" id="GO:0005634">
    <property type="term" value="C:nucleus"/>
    <property type="evidence" value="ECO:0007669"/>
    <property type="project" value="UniProtKB-SubCell"/>
</dbReference>
<feature type="region of interest" description="Disordered" evidence="6">
    <location>
        <begin position="496"/>
        <end position="542"/>
    </location>
</feature>
<keyword evidence="8" id="KW-1185">Reference proteome</keyword>
<dbReference type="InterPro" id="IPR057951">
    <property type="entry name" value="CPSF6/7_RSLD_N"/>
</dbReference>
<reference evidence="9" key="1">
    <citation type="submission" date="2022-11" db="UniProtKB">
        <authorList>
            <consortium name="WormBaseParasite"/>
        </authorList>
    </citation>
    <scope>IDENTIFICATION</scope>
</reference>
<dbReference type="Pfam" id="PF25524">
    <property type="entry name" value="RSLD_CPSF6"/>
    <property type="match status" value="1"/>
</dbReference>
<comment type="subcellular location">
    <subcellularLocation>
        <location evidence="1">Nucleus</location>
    </subcellularLocation>
</comment>
<evidence type="ECO:0000256" key="3">
    <source>
        <dbReference type="ARBA" id="ARBA00022664"/>
    </source>
</evidence>
<accession>A0A914XKR8</accession>
<evidence type="ECO:0000259" key="7">
    <source>
        <dbReference type="PROSITE" id="PS50102"/>
    </source>
</evidence>
<keyword evidence="4" id="KW-0539">Nucleus</keyword>
<sequence length="542" mass="59192">MEVVCDACANTICALLLTENRTSLLCNNRSGNIAIVGSLDRNLLDDFILSIQVAKACHVLSAWQSGFFDVPRDQDETKSTETLHEALLTNSQKAEADWSKIAVENSRKAMGKTEQPQQHHHHGDDELDLYGDAEGLELIENNEVAASERSVDGDLYDAAVEPSTDAPKRSYSPIVFDKSNISSTSNSSSGRHYCCYLGNMTWWTTDEDVQNVIYGAGIGELIDIKFCEDRQNGKSRGVAVAVFSLESAVRQCMEKLSTKQLHGQKLVVLPYVRASLDRLTGGVSGNTRKSTLDDDKKKSDDHQPGVQHLGTVRLGAAAPKPQPLVATNFDYRPPATHFQPAPLMIAPRPMLFIPPVQQQYLPPPVAYQPPLPAAYSLPPPPPGVPPHVNPHVFGHALYTPTAPSSVSAPLCAAAPSVESSMAKGEFEEIMNRNRTVSSSAISRAVSDAAAGDFVSAIETLVTAIALIRSSRVTEDPRCKVMITSLQDTLHGVEAKSYARDAVKKERSRHRSRSPDDRKRRRHNSSSHSRDRHSSSAANGHRH</sequence>
<dbReference type="Gene3D" id="3.30.70.330">
    <property type="match status" value="1"/>
</dbReference>
<keyword evidence="3" id="KW-0507">mRNA processing</keyword>
<feature type="compositionally biased region" description="Basic and acidic residues" evidence="6">
    <location>
        <begin position="290"/>
        <end position="303"/>
    </location>
</feature>
<feature type="domain" description="RRM" evidence="7">
    <location>
        <begin position="193"/>
        <end position="268"/>
    </location>
</feature>
<dbReference type="Pfam" id="PF00076">
    <property type="entry name" value="RRM_1"/>
    <property type="match status" value="1"/>
</dbReference>
<evidence type="ECO:0000256" key="4">
    <source>
        <dbReference type="ARBA" id="ARBA00023242"/>
    </source>
</evidence>
<comment type="similarity">
    <text evidence="2">Belongs to the RRM CPSF6/7 family.</text>
</comment>
<dbReference type="PANTHER" id="PTHR23204">
    <property type="entry name" value="CLEAVAGE AND POLYADENYLATION SPECIFIC FACTOR"/>
    <property type="match status" value="1"/>
</dbReference>
<feature type="region of interest" description="Disordered" evidence="6">
    <location>
        <begin position="280"/>
        <end position="307"/>
    </location>
</feature>
<dbReference type="WBParaSite" id="PSAMB.scaffold856size40126.g9296.t1">
    <property type="protein sequence ID" value="PSAMB.scaffold856size40126.g9296.t1"/>
    <property type="gene ID" value="PSAMB.scaffold856size40126.g9296"/>
</dbReference>
<dbReference type="Proteomes" id="UP000887566">
    <property type="component" value="Unplaced"/>
</dbReference>
<dbReference type="PROSITE" id="PS50102">
    <property type="entry name" value="RRM"/>
    <property type="match status" value="1"/>
</dbReference>
<dbReference type="SMART" id="SM00360">
    <property type="entry name" value="RRM"/>
    <property type="match status" value="1"/>
</dbReference>
<name>A0A914XKR8_9BILA</name>
<dbReference type="InterPro" id="IPR012677">
    <property type="entry name" value="Nucleotide-bd_a/b_plait_sf"/>
</dbReference>
<evidence type="ECO:0000256" key="5">
    <source>
        <dbReference type="PROSITE-ProRule" id="PRU00176"/>
    </source>
</evidence>
<dbReference type="InterPro" id="IPR000504">
    <property type="entry name" value="RRM_dom"/>
</dbReference>
<evidence type="ECO:0000256" key="2">
    <source>
        <dbReference type="ARBA" id="ARBA00006265"/>
    </source>
</evidence>
<evidence type="ECO:0000256" key="6">
    <source>
        <dbReference type="SAM" id="MobiDB-lite"/>
    </source>
</evidence>
<keyword evidence="5" id="KW-0694">RNA-binding</keyword>
<dbReference type="GO" id="GO:0006397">
    <property type="term" value="P:mRNA processing"/>
    <property type="evidence" value="ECO:0007669"/>
    <property type="project" value="UniProtKB-KW"/>
</dbReference>
<evidence type="ECO:0000313" key="9">
    <source>
        <dbReference type="WBParaSite" id="PSAMB.scaffold856size40126.g9296.t1"/>
    </source>
</evidence>
<dbReference type="SUPFAM" id="SSF54928">
    <property type="entry name" value="RNA-binding domain, RBD"/>
    <property type="match status" value="1"/>
</dbReference>
<protein>
    <submittedName>
        <fullName evidence="9">RRM domain-containing protein</fullName>
    </submittedName>
</protein>